<keyword evidence="2" id="KW-1185">Reference proteome</keyword>
<gene>
    <name evidence="1" type="ordered locus">Shal_1312</name>
</gene>
<evidence type="ECO:0000313" key="1">
    <source>
        <dbReference type="EMBL" id="ABZ75880.1"/>
    </source>
</evidence>
<dbReference type="KEGG" id="shl:Shal_1312"/>
<sequence>MRLLNVEISEVEKLTLFAITCFMCDEKFYVTTASTVEEAVDKAAAVGWHGYETIDEVCSTACPKCIANAKQDEAERLV</sequence>
<protein>
    <submittedName>
        <fullName evidence="1">Uncharacterized protein</fullName>
    </submittedName>
</protein>
<dbReference type="Proteomes" id="UP000001317">
    <property type="component" value="Chromosome"/>
</dbReference>
<name>B0TKS8_SHEHH</name>
<accession>B0TKS8</accession>
<organism evidence="1 2">
    <name type="scientific">Shewanella halifaxensis (strain HAW-EB4)</name>
    <dbReference type="NCBI Taxonomy" id="458817"/>
    <lineage>
        <taxon>Bacteria</taxon>
        <taxon>Pseudomonadati</taxon>
        <taxon>Pseudomonadota</taxon>
        <taxon>Gammaproteobacteria</taxon>
        <taxon>Alteromonadales</taxon>
        <taxon>Shewanellaceae</taxon>
        <taxon>Shewanella</taxon>
    </lineage>
</organism>
<dbReference type="RefSeq" id="WP_012276421.1">
    <property type="nucleotide sequence ID" value="NC_010334.1"/>
</dbReference>
<proteinExistence type="predicted"/>
<dbReference type="HOGENOM" id="CLU_2571939_0_0_6"/>
<evidence type="ECO:0000313" key="2">
    <source>
        <dbReference type="Proteomes" id="UP000001317"/>
    </source>
</evidence>
<dbReference type="EMBL" id="CP000931">
    <property type="protein sequence ID" value="ABZ75880.1"/>
    <property type="molecule type" value="Genomic_DNA"/>
</dbReference>
<dbReference type="AlphaFoldDB" id="B0TKS8"/>
<reference evidence="1" key="1">
    <citation type="submission" date="2008-01" db="EMBL/GenBank/DDBJ databases">
        <title>Complete sequence of Shewanella halifaxensis HAW-EB4.</title>
        <authorList>
            <consortium name="US DOE Joint Genome Institute"/>
            <person name="Copeland A."/>
            <person name="Lucas S."/>
            <person name="Lapidus A."/>
            <person name="Glavina del Rio T."/>
            <person name="Dalin E."/>
            <person name="Tice H."/>
            <person name="Bruce D."/>
            <person name="Goodwin L."/>
            <person name="Pitluck S."/>
            <person name="Sims D."/>
            <person name="Brettin T."/>
            <person name="Detter J.C."/>
            <person name="Han C."/>
            <person name="Kuske C.R."/>
            <person name="Schmutz J."/>
            <person name="Larimer F."/>
            <person name="Land M."/>
            <person name="Hauser L."/>
            <person name="Kyrpides N."/>
            <person name="Kim E."/>
            <person name="Zhao J.-S."/>
            <person name="Richardson P."/>
        </authorList>
    </citation>
    <scope>NUCLEOTIDE SEQUENCE [LARGE SCALE GENOMIC DNA]</scope>
    <source>
        <strain evidence="1">HAW-EB4</strain>
    </source>
</reference>
<dbReference type="OrthoDB" id="6269821at2"/>
<dbReference type="STRING" id="458817.Shal_1312"/>